<organism evidence="1 2">
    <name type="scientific">Massilia mucilaginosa</name>
    <dbReference type="NCBI Taxonomy" id="2609282"/>
    <lineage>
        <taxon>Bacteria</taxon>
        <taxon>Pseudomonadati</taxon>
        <taxon>Pseudomonadota</taxon>
        <taxon>Betaproteobacteria</taxon>
        <taxon>Burkholderiales</taxon>
        <taxon>Oxalobacteraceae</taxon>
        <taxon>Telluria group</taxon>
        <taxon>Massilia</taxon>
    </lineage>
</organism>
<reference evidence="1 2" key="1">
    <citation type="submission" date="2019-10" db="EMBL/GenBank/DDBJ databases">
        <title>Taxonomy of Antarctic Massilia spp.: description of Massilia rubra sp. nov., Massilia aquatica sp. nov., Massilia mucilaginosa sp. nov., Massilia frigida sp. nov. isolated from streams, lakes and regoliths.</title>
        <authorList>
            <person name="Holochova P."/>
            <person name="Sedlacek I."/>
            <person name="Kralova S."/>
            <person name="Maslanova I."/>
            <person name="Busse H.-J."/>
            <person name="Stankova E."/>
            <person name="Vrbovska V."/>
            <person name="Kovarovic V."/>
            <person name="Bartak M."/>
            <person name="Svec P."/>
            <person name="Pantucek R."/>
        </authorList>
    </citation>
    <scope>NUCLEOTIDE SEQUENCE [LARGE SCALE GENOMIC DNA]</scope>
    <source>
        <strain evidence="1 2">CCM 8733</strain>
    </source>
</reference>
<dbReference type="Gene3D" id="3.40.47.10">
    <property type="match status" value="1"/>
</dbReference>
<dbReference type="RefSeq" id="WP_166882101.1">
    <property type="nucleotide sequence ID" value="NZ_WHJH01000072.1"/>
</dbReference>
<evidence type="ECO:0000313" key="2">
    <source>
        <dbReference type="Proteomes" id="UP000609726"/>
    </source>
</evidence>
<dbReference type="SUPFAM" id="SSF53901">
    <property type="entry name" value="Thiolase-like"/>
    <property type="match status" value="2"/>
</dbReference>
<proteinExistence type="predicted"/>
<dbReference type="EMBL" id="WHJH01000072">
    <property type="protein sequence ID" value="NHZ93415.1"/>
    <property type="molecule type" value="Genomic_DNA"/>
</dbReference>
<keyword evidence="2" id="KW-1185">Reference proteome</keyword>
<evidence type="ECO:0000313" key="1">
    <source>
        <dbReference type="EMBL" id="NHZ93415.1"/>
    </source>
</evidence>
<accession>A0ABX0P2E9</accession>
<protein>
    <submittedName>
        <fullName evidence="1">Uncharacterized protein</fullName>
    </submittedName>
</protein>
<name>A0ABX0P2E9_9BURK</name>
<dbReference type="InterPro" id="IPR016039">
    <property type="entry name" value="Thiolase-like"/>
</dbReference>
<sequence length="347" mass="37598">MQIVAAGLCCSLGYHLDAVVSAIRANIDHFQASNFYAKSSIPVNVAMLSDDVYGDERLSRWITFAIRDCIIQIPNEISLFDTKRTAIVVLGPDKSRPHSNSGELIELIHNIMLRLHAYTDPDNAEKVTRNERHRITSIMQSRTGLVDGLLQAASYLVNEETDQVLLIGVDSYLNSADMNKFISDPRLIISGNSDGFIPGEAAAALLLHRSSPDAPGLHIKGVGKGKEVGRYDGSVPCRSQGLSNALRAACNQAKVVPSQIEFHMSDQNGEQFYAKDIANAVTRVMFGGKKLSHLTLADKIGEVGSAAGPAMLAWLQRDMSDPVFSPGDTGIVHLANDDGTRCAVVLR</sequence>
<dbReference type="Proteomes" id="UP000609726">
    <property type="component" value="Unassembled WGS sequence"/>
</dbReference>
<gene>
    <name evidence="1" type="ORF">F2P45_31060</name>
</gene>
<comment type="caution">
    <text evidence="1">The sequence shown here is derived from an EMBL/GenBank/DDBJ whole genome shotgun (WGS) entry which is preliminary data.</text>
</comment>